<dbReference type="SMART" id="SM00248">
    <property type="entry name" value="ANK"/>
    <property type="match status" value="3"/>
</dbReference>
<dbReference type="SUPFAM" id="SSF48403">
    <property type="entry name" value="Ankyrin repeat"/>
    <property type="match status" value="1"/>
</dbReference>
<dbReference type="EMBL" id="JANBUO010003756">
    <property type="protein sequence ID" value="KAJ2789612.1"/>
    <property type="molecule type" value="Genomic_DNA"/>
</dbReference>
<sequence length="267" mass="30197">MPGLADLPYELLLRLLLYSGNESLVSVCRWTYFCLGQEATPRQCYKFVRTKGGWNKGKMMSTALQHRFLSMDLLDQIDLNQHELIVSRRKSKRRKNNEECEMAGVRIPGRLFKVDDDWALPEMRKLCNNTSNAQRDGPKKKRRRREANPNQQRFDIVRRLVSMGVSVKGTRCTVGLVLSAKAGNLSMIRLLLKNGADAAGGGDNKALLLAIVYGHLDVAKRLVKSGALVNSLALRYAVQKKHMPVVEWLMRKGATPDMITIKLLDNF</sequence>
<dbReference type="Pfam" id="PF12796">
    <property type="entry name" value="Ank_2"/>
    <property type="match status" value="1"/>
</dbReference>
<protein>
    <recommendedName>
        <fullName evidence="6">Ankyrin</fullName>
    </recommendedName>
</protein>
<dbReference type="GO" id="GO:0085020">
    <property type="term" value="P:protein K6-linked ubiquitination"/>
    <property type="evidence" value="ECO:0007669"/>
    <property type="project" value="TreeGrafter"/>
</dbReference>
<dbReference type="InterPro" id="IPR036770">
    <property type="entry name" value="Ankyrin_rpt-contain_sf"/>
</dbReference>
<dbReference type="PANTHER" id="PTHR24171:SF8">
    <property type="entry name" value="BRCA1-ASSOCIATED RING DOMAIN PROTEIN 1"/>
    <property type="match status" value="1"/>
</dbReference>
<dbReference type="OrthoDB" id="539213at2759"/>
<evidence type="ECO:0000313" key="5">
    <source>
        <dbReference type="Proteomes" id="UP001140094"/>
    </source>
</evidence>
<comment type="caution">
    <text evidence="4">The sequence shown here is derived from an EMBL/GenBank/DDBJ whole genome shotgun (WGS) entry which is preliminary data.</text>
</comment>
<dbReference type="InterPro" id="IPR002110">
    <property type="entry name" value="Ankyrin_rpt"/>
</dbReference>
<evidence type="ECO:0000313" key="4">
    <source>
        <dbReference type="EMBL" id="KAJ2789612.1"/>
    </source>
</evidence>
<keyword evidence="5" id="KW-1185">Reference proteome</keyword>
<dbReference type="AlphaFoldDB" id="A0A9W8HSC1"/>
<evidence type="ECO:0000256" key="2">
    <source>
        <dbReference type="ARBA" id="ARBA00023043"/>
    </source>
</evidence>
<keyword evidence="2" id="KW-0040">ANK repeat</keyword>
<gene>
    <name evidence="4" type="ORF">H4R20_007150</name>
</gene>
<dbReference type="GO" id="GO:0004842">
    <property type="term" value="F:ubiquitin-protein transferase activity"/>
    <property type="evidence" value="ECO:0007669"/>
    <property type="project" value="TreeGrafter"/>
</dbReference>
<evidence type="ECO:0008006" key="6">
    <source>
        <dbReference type="Google" id="ProtNLM"/>
    </source>
</evidence>
<feature type="region of interest" description="Disordered" evidence="3">
    <location>
        <begin position="129"/>
        <end position="151"/>
    </location>
</feature>
<organism evidence="4 5">
    <name type="scientific">Coemansia guatemalensis</name>
    <dbReference type="NCBI Taxonomy" id="2761395"/>
    <lineage>
        <taxon>Eukaryota</taxon>
        <taxon>Fungi</taxon>
        <taxon>Fungi incertae sedis</taxon>
        <taxon>Zoopagomycota</taxon>
        <taxon>Kickxellomycotina</taxon>
        <taxon>Kickxellomycetes</taxon>
        <taxon>Kickxellales</taxon>
        <taxon>Kickxellaceae</taxon>
        <taxon>Coemansia</taxon>
    </lineage>
</organism>
<keyword evidence="1" id="KW-0677">Repeat</keyword>
<accession>A0A9W8HSC1</accession>
<name>A0A9W8HSC1_9FUNG</name>
<evidence type="ECO:0000256" key="1">
    <source>
        <dbReference type="ARBA" id="ARBA00022737"/>
    </source>
</evidence>
<dbReference type="Proteomes" id="UP001140094">
    <property type="component" value="Unassembled WGS sequence"/>
</dbReference>
<dbReference type="Gene3D" id="1.25.40.20">
    <property type="entry name" value="Ankyrin repeat-containing domain"/>
    <property type="match status" value="1"/>
</dbReference>
<proteinExistence type="predicted"/>
<reference evidence="4" key="1">
    <citation type="submission" date="2022-07" db="EMBL/GenBank/DDBJ databases">
        <title>Phylogenomic reconstructions and comparative analyses of Kickxellomycotina fungi.</title>
        <authorList>
            <person name="Reynolds N.K."/>
            <person name="Stajich J.E."/>
            <person name="Barry K."/>
            <person name="Grigoriev I.V."/>
            <person name="Crous P."/>
            <person name="Smith M.E."/>
        </authorList>
    </citation>
    <scope>NUCLEOTIDE SEQUENCE</scope>
    <source>
        <strain evidence="4">NRRL 1565</strain>
    </source>
</reference>
<dbReference type="PANTHER" id="PTHR24171">
    <property type="entry name" value="ANKYRIN REPEAT DOMAIN-CONTAINING PROTEIN 39-RELATED"/>
    <property type="match status" value="1"/>
</dbReference>
<evidence type="ECO:0000256" key="3">
    <source>
        <dbReference type="SAM" id="MobiDB-lite"/>
    </source>
</evidence>